<name>A0AA88DA04_FICCA</name>
<accession>A0AA88DA04</accession>
<dbReference type="EMBL" id="BTGU01000038">
    <property type="protein sequence ID" value="GMN51518.1"/>
    <property type="molecule type" value="Genomic_DNA"/>
</dbReference>
<dbReference type="AlphaFoldDB" id="A0AA88DA04"/>
<protein>
    <submittedName>
        <fullName evidence="1">Uncharacterized protein</fullName>
    </submittedName>
</protein>
<sequence length="52" mass="5857">MGEEGGRSRAVQMGNWETEGSLQGRLLYSKPSWVYCITVQWEVLLGLIPQSD</sequence>
<organism evidence="1 2">
    <name type="scientific">Ficus carica</name>
    <name type="common">Common fig</name>
    <dbReference type="NCBI Taxonomy" id="3494"/>
    <lineage>
        <taxon>Eukaryota</taxon>
        <taxon>Viridiplantae</taxon>
        <taxon>Streptophyta</taxon>
        <taxon>Embryophyta</taxon>
        <taxon>Tracheophyta</taxon>
        <taxon>Spermatophyta</taxon>
        <taxon>Magnoliopsida</taxon>
        <taxon>eudicotyledons</taxon>
        <taxon>Gunneridae</taxon>
        <taxon>Pentapetalae</taxon>
        <taxon>rosids</taxon>
        <taxon>fabids</taxon>
        <taxon>Rosales</taxon>
        <taxon>Moraceae</taxon>
        <taxon>Ficeae</taxon>
        <taxon>Ficus</taxon>
    </lineage>
</organism>
<evidence type="ECO:0000313" key="2">
    <source>
        <dbReference type="Proteomes" id="UP001187192"/>
    </source>
</evidence>
<evidence type="ECO:0000313" key="1">
    <source>
        <dbReference type="EMBL" id="GMN51518.1"/>
    </source>
</evidence>
<dbReference type="Proteomes" id="UP001187192">
    <property type="component" value="Unassembled WGS sequence"/>
</dbReference>
<reference evidence="1" key="1">
    <citation type="submission" date="2023-07" db="EMBL/GenBank/DDBJ databases">
        <title>draft genome sequence of fig (Ficus carica).</title>
        <authorList>
            <person name="Takahashi T."/>
            <person name="Nishimura K."/>
        </authorList>
    </citation>
    <scope>NUCLEOTIDE SEQUENCE</scope>
</reference>
<comment type="caution">
    <text evidence="1">The sequence shown here is derived from an EMBL/GenBank/DDBJ whole genome shotgun (WGS) entry which is preliminary data.</text>
</comment>
<gene>
    <name evidence="1" type="ORF">TIFTF001_020671</name>
</gene>
<keyword evidence="2" id="KW-1185">Reference proteome</keyword>
<proteinExistence type="predicted"/>